<keyword evidence="3" id="KW-1185">Reference proteome</keyword>
<feature type="domain" description="Acyl-CoA thioesterase-like N-terminal HotDog" evidence="1">
    <location>
        <begin position="56"/>
        <end position="140"/>
    </location>
</feature>
<dbReference type="InterPro" id="IPR029069">
    <property type="entry name" value="HotDog_dom_sf"/>
</dbReference>
<organism evidence="2 3">
    <name type="scientific">Panacagrimonas perspica</name>
    <dbReference type="NCBI Taxonomy" id="381431"/>
    <lineage>
        <taxon>Bacteria</taxon>
        <taxon>Pseudomonadati</taxon>
        <taxon>Pseudomonadota</taxon>
        <taxon>Gammaproteobacteria</taxon>
        <taxon>Nevskiales</taxon>
        <taxon>Nevskiaceae</taxon>
        <taxon>Panacagrimonas</taxon>
    </lineage>
</organism>
<dbReference type="Gene3D" id="3.10.129.10">
    <property type="entry name" value="Hotdog Thioesterase"/>
    <property type="match status" value="1"/>
</dbReference>
<evidence type="ECO:0000313" key="3">
    <source>
        <dbReference type="Proteomes" id="UP000295341"/>
    </source>
</evidence>
<sequence>MNLEGQLPQTRSIEELQKLIATIPYARFLGFSMIRDGINVIGRMDFSPGRLGNVRIQALHGGTLGALMELTAMCQLLTLSEIVRVPKTVNITVEYLRSAQAVDTFARATVTRHGRRVANVQVVAYQDDVAKPVAAANAHFLLAV</sequence>
<dbReference type="RefSeq" id="WP_133881000.1">
    <property type="nucleotide sequence ID" value="NZ_MWIN01000001.1"/>
</dbReference>
<dbReference type="CDD" id="cd03443">
    <property type="entry name" value="PaaI_thioesterase"/>
    <property type="match status" value="1"/>
</dbReference>
<dbReference type="Proteomes" id="UP000295341">
    <property type="component" value="Unassembled WGS sequence"/>
</dbReference>
<dbReference type="AlphaFoldDB" id="A0A4S3KAT7"/>
<dbReference type="SUPFAM" id="SSF54637">
    <property type="entry name" value="Thioesterase/thiol ester dehydrase-isomerase"/>
    <property type="match status" value="1"/>
</dbReference>
<reference evidence="2 3" key="1">
    <citation type="submission" date="2019-03" db="EMBL/GenBank/DDBJ databases">
        <title>Genomic Encyclopedia of Type Strains, Phase IV (KMG-IV): sequencing the most valuable type-strain genomes for metagenomic binning, comparative biology and taxonomic classification.</title>
        <authorList>
            <person name="Goeker M."/>
        </authorList>
    </citation>
    <scope>NUCLEOTIDE SEQUENCE [LARGE SCALE GENOMIC DNA]</scope>
    <source>
        <strain evidence="2 3">DSM 26377</strain>
    </source>
</reference>
<dbReference type="EMBL" id="SOBT01000008">
    <property type="protein sequence ID" value="TDU32508.1"/>
    <property type="molecule type" value="Genomic_DNA"/>
</dbReference>
<proteinExistence type="predicted"/>
<comment type="caution">
    <text evidence="2">The sequence shown here is derived from an EMBL/GenBank/DDBJ whole genome shotgun (WGS) entry which is preliminary data.</text>
</comment>
<dbReference type="InterPro" id="IPR049449">
    <property type="entry name" value="TesB_ACOT8-like_N"/>
</dbReference>
<dbReference type="OrthoDB" id="9813158at2"/>
<evidence type="ECO:0000259" key="1">
    <source>
        <dbReference type="Pfam" id="PF13622"/>
    </source>
</evidence>
<protein>
    <submittedName>
        <fullName evidence="2">Uncharacterized protein (TIGR00369 family)</fullName>
    </submittedName>
</protein>
<gene>
    <name evidence="2" type="ORF">DFR24_1906</name>
</gene>
<name>A0A4S3KAT7_9GAMM</name>
<dbReference type="Pfam" id="PF13622">
    <property type="entry name" value="4HBT_3"/>
    <property type="match status" value="1"/>
</dbReference>
<evidence type="ECO:0000313" key="2">
    <source>
        <dbReference type="EMBL" id="TDU32508.1"/>
    </source>
</evidence>
<accession>A0A4S3KAT7</accession>